<evidence type="ECO:0000313" key="2">
    <source>
        <dbReference type="EMBL" id="KIK73809.1"/>
    </source>
</evidence>
<dbReference type="HOGENOM" id="CLU_184137_0_0_1"/>
<dbReference type="EMBL" id="KN829408">
    <property type="protein sequence ID" value="KIK73809.1"/>
    <property type="molecule type" value="Genomic_DNA"/>
</dbReference>
<organism evidence="2 3">
    <name type="scientific">Paxillus rubicundulus Ve08.2h10</name>
    <dbReference type="NCBI Taxonomy" id="930991"/>
    <lineage>
        <taxon>Eukaryota</taxon>
        <taxon>Fungi</taxon>
        <taxon>Dikarya</taxon>
        <taxon>Basidiomycota</taxon>
        <taxon>Agaricomycotina</taxon>
        <taxon>Agaricomycetes</taxon>
        <taxon>Agaricomycetidae</taxon>
        <taxon>Boletales</taxon>
        <taxon>Paxilineae</taxon>
        <taxon>Paxillaceae</taxon>
        <taxon>Paxillus</taxon>
    </lineage>
</organism>
<reference evidence="3" key="2">
    <citation type="submission" date="2015-01" db="EMBL/GenBank/DDBJ databases">
        <title>Evolutionary Origins and Diversification of the Mycorrhizal Mutualists.</title>
        <authorList>
            <consortium name="DOE Joint Genome Institute"/>
            <consortium name="Mycorrhizal Genomics Consortium"/>
            <person name="Kohler A."/>
            <person name="Kuo A."/>
            <person name="Nagy L.G."/>
            <person name="Floudas D."/>
            <person name="Copeland A."/>
            <person name="Barry K.W."/>
            <person name="Cichocki N."/>
            <person name="Veneault-Fourrey C."/>
            <person name="LaButti K."/>
            <person name="Lindquist E.A."/>
            <person name="Lipzen A."/>
            <person name="Lundell T."/>
            <person name="Morin E."/>
            <person name="Murat C."/>
            <person name="Riley R."/>
            <person name="Ohm R."/>
            <person name="Sun H."/>
            <person name="Tunlid A."/>
            <person name="Henrissat B."/>
            <person name="Grigoriev I.V."/>
            <person name="Hibbett D.S."/>
            <person name="Martin F."/>
        </authorList>
    </citation>
    <scope>NUCLEOTIDE SEQUENCE [LARGE SCALE GENOMIC DNA]</scope>
    <source>
        <strain evidence="3">Ve08.2h10</strain>
    </source>
</reference>
<protein>
    <submittedName>
        <fullName evidence="2">Uncharacterized protein</fullName>
    </submittedName>
</protein>
<sequence>MWIRCVESGPNESKIDPPSRKRTRRFTAPVHFQMPTLAILASPARFRRFRFQRTCTFSTHPYIFTLARVFALTHAFLASPVRF</sequence>
<keyword evidence="3" id="KW-1185">Reference proteome</keyword>
<accession>A0A0D0D1N5</accession>
<feature type="region of interest" description="Disordered" evidence="1">
    <location>
        <begin position="1"/>
        <end position="20"/>
    </location>
</feature>
<evidence type="ECO:0000256" key="1">
    <source>
        <dbReference type="SAM" id="MobiDB-lite"/>
    </source>
</evidence>
<dbReference type="InParanoid" id="A0A0D0D1N5"/>
<evidence type="ECO:0000313" key="3">
    <source>
        <dbReference type="Proteomes" id="UP000054538"/>
    </source>
</evidence>
<reference evidence="2 3" key="1">
    <citation type="submission" date="2014-04" db="EMBL/GenBank/DDBJ databases">
        <authorList>
            <consortium name="DOE Joint Genome Institute"/>
            <person name="Kuo A."/>
            <person name="Kohler A."/>
            <person name="Jargeat P."/>
            <person name="Nagy L.G."/>
            <person name="Floudas D."/>
            <person name="Copeland A."/>
            <person name="Barry K.W."/>
            <person name="Cichocki N."/>
            <person name="Veneault-Fourrey C."/>
            <person name="LaButti K."/>
            <person name="Lindquist E.A."/>
            <person name="Lipzen A."/>
            <person name="Lundell T."/>
            <person name="Morin E."/>
            <person name="Murat C."/>
            <person name="Sun H."/>
            <person name="Tunlid A."/>
            <person name="Henrissat B."/>
            <person name="Grigoriev I.V."/>
            <person name="Hibbett D.S."/>
            <person name="Martin F."/>
            <person name="Nordberg H.P."/>
            <person name="Cantor M.N."/>
            <person name="Hua S.X."/>
        </authorList>
    </citation>
    <scope>NUCLEOTIDE SEQUENCE [LARGE SCALE GENOMIC DNA]</scope>
    <source>
        <strain evidence="2 3">Ve08.2h10</strain>
    </source>
</reference>
<name>A0A0D0D1N5_9AGAM</name>
<proteinExistence type="predicted"/>
<dbReference type="AlphaFoldDB" id="A0A0D0D1N5"/>
<dbReference type="Proteomes" id="UP000054538">
    <property type="component" value="Unassembled WGS sequence"/>
</dbReference>
<gene>
    <name evidence="2" type="ORF">PAXRUDRAFT_836169</name>
</gene>